<feature type="region of interest" description="Disordered" evidence="1">
    <location>
        <begin position="572"/>
        <end position="600"/>
    </location>
</feature>
<feature type="domain" description="TssC1 N-terminal" evidence="2">
    <location>
        <begin position="203"/>
        <end position="472"/>
    </location>
</feature>
<evidence type="ECO:0000313" key="4">
    <source>
        <dbReference type="Proteomes" id="UP000678374"/>
    </source>
</evidence>
<dbReference type="Pfam" id="PF05591">
    <property type="entry name" value="T6SS_VipA"/>
    <property type="match status" value="1"/>
</dbReference>
<dbReference type="EMBL" id="JAGQDE010000032">
    <property type="protein sequence ID" value="MBQ0961578.1"/>
    <property type="molecule type" value="Genomic_DNA"/>
</dbReference>
<accession>A0A940YJU8</accession>
<keyword evidence="4" id="KW-1185">Reference proteome</keyword>
<gene>
    <name evidence="3" type="ORF">KAK06_21745</name>
</gene>
<dbReference type="InterPro" id="IPR008312">
    <property type="entry name" value="T6SS_TssB1"/>
</dbReference>
<dbReference type="InterPro" id="IPR010269">
    <property type="entry name" value="T6SS_TssC-like"/>
</dbReference>
<sequence length="600" mass="63905">MSNDTWQPNFGHLTTQPPTWAAKRPLRVALLGDFGGGALSGRLDDSDTLGRRKPLKVEFDTLEDAIARLGLSLTLPIGAEGAAVEVPITDTESFHPDELYQNVEVFSALSDLRRRLNTPATFAKAAAEVQSWGDEALRKASVVSRHSRAQGAALSAGGTLDDFARLTGRASRAQEADTAVDGLLRRIIGPFITPADSPDKAKLLAAVDAALSDAMTAVLHQPDFQNMESLWRGVDFLLRRLETSHQLQVHLIDVSAEEFAADLSSHDDLGESGLYKALVDTPSQEEDGGYSYIVGCYHFEATPPQLELLGRAAMLGAAAGAPFLSAIDTTAFSNRKEPPHRLVRDTVKALRESPQASFLGLFGPRFLLRHPYGKKSEPISSFAYEEFTRQSGLRSMLWGHPALLALCVLCVRGAQLTINDLPFHHYLDDDGDSTALPCTERLVSTTVATLLRDVGINGLMAFKGQPLVRLTGVTAVNGDGLATQSAPRSGLVVARGAVHSKAPVQTDWTPEARGGGTVSVSAPMHAEETASDEPADAPEDPRSDTATEATAAEAPAAEETAAAVDDELAALLASLDTPAEPATEEPAMDPDLEALLKSLG</sequence>
<evidence type="ECO:0000256" key="1">
    <source>
        <dbReference type="SAM" id="MobiDB-lite"/>
    </source>
</evidence>
<organism evidence="3 4">
    <name type="scientific">Ideonella aquatica</name>
    <dbReference type="NCBI Taxonomy" id="2824119"/>
    <lineage>
        <taxon>Bacteria</taxon>
        <taxon>Pseudomonadati</taxon>
        <taxon>Pseudomonadota</taxon>
        <taxon>Betaproteobacteria</taxon>
        <taxon>Burkholderiales</taxon>
        <taxon>Sphaerotilaceae</taxon>
        <taxon>Ideonella</taxon>
    </lineage>
</organism>
<feature type="compositionally biased region" description="Low complexity" evidence="1">
    <location>
        <begin position="546"/>
        <end position="560"/>
    </location>
</feature>
<reference evidence="3" key="1">
    <citation type="submission" date="2021-04" db="EMBL/GenBank/DDBJ databases">
        <title>The genome sequence of Ideonella sp. 4Y11.</title>
        <authorList>
            <person name="Liu Y."/>
        </authorList>
    </citation>
    <scope>NUCLEOTIDE SEQUENCE</scope>
    <source>
        <strain evidence="3">4Y11</strain>
    </source>
</reference>
<comment type="caution">
    <text evidence="3">The sequence shown here is derived from an EMBL/GenBank/DDBJ whole genome shotgun (WGS) entry which is preliminary data.</text>
</comment>
<evidence type="ECO:0000259" key="2">
    <source>
        <dbReference type="Pfam" id="PF05943"/>
    </source>
</evidence>
<evidence type="ECO:0000313" key="3">
    <source>
        <dbReference type="EMBL" id="MBQ0961578.1"/>
    </source>
</evidence>
<dbReference type="Pfam" id="PF05943">
    <property type="entry name" value="VipB"/>
    <property type="match status" value="1"/>
</dbReference>
<feature type="compositionally biased region" description="Acidic residues" evidence="1">
    <location>
        <begin position="582"/>
        <end position="592"/>
    </location>
</feature>
<protein>
    <submittedName>
        <fullName evidence="3">Type VI secretion system contractile sheath large subunit</fullName>
    </submittedName>
</protein>
<feature type="compositionally biased region" description="Acidic residues" evidence="1">
    <location>
        <begin position="529"/>
        <end position="538"/>
    </location>
</feature>
<dbReference type="AlphaFoldDB" id="A0A940YJU8"/>
<name>A0A940YJU8_9BURK</name>
<dbReference type="PANTHER" id="PTHR35565:SF1">
    <property type="entry name" value="TYPE VI SECRETION SYSTEM CONTRACTILE SHEATH LARGE SUBUNIT"/>
    <property type="match status" value="1"/>
</dbReference>
<feature type="region of interest" description="Disordered" evidence="1">
    <location>
        <begin position="526"/>
        <end position="560"/>
    </location>
</feature>
<dbReference type="PANTHER" id="PTHR35565">
    <property type="entry name" value="CYTOPLASMIC PROTEIN-RELATED"/>
    <property type="match status" value="1"/>
</dbReference>
<dbReference type="RefSeq" id="WP_210804266.1">
    <property type="nucleotide sequence ID" value="NZ_JAGQDE010000032.1"/>
</dbReference>
<proteinExistence type="predicted"/>
<dbReference type="InterPro" id="IPR044031">
    <property type="entry name" value="TssC1_N"/>
</dbReference>
<dbReference type="Proteomes" id="UP000678374">
    <property type="component" value="Unassembled WGS sequence"/>
</dbReference>